<reference evidence="1" key="1">
    <citation type="submission" date="2022-06" db="EMBL/GenBank/DDBJ databases">
        <authorList>
            <person name="Legras J.-L."/>
            <person name="Devillers H."/>
            <person name="Grondin C."/>
        </authorList>
    </citation>
    <scope>NUCLEOTIDE SEQUENCE</scope>
    <source>
        <strain evidence="1">CLIB 1444</strain>
    </source>
</reference>
<name>A0ACA9Y1G7_9ASCO</name>
<evidence type="ECO:0000313" key="2">
    <source>
        <dbReference type="Proteomes" id="UP001152531"/>
    </source>
</evidence>
<protein>
    <submittedName>
        <fullName evidence="1">Uncharacterized protein</fullName>
    </submittedName>
</protein>
<accession>A0ACA9Y1G7</accession>
<dbReference type="EMBL" id="CALSDN010000001">
    <property type="protein sequence ID" value="CAH6718797.1"/>
    <property type="molecule type" value="Genomic_DNA"/>
</dbReference>
<sequence length="356" mass="39334">MINSVPDMVNYYNGMGNPSMVIGQVIGSNLMILGLTLGLISLLCQNSSEELQVHLEAQIESPLRSPIVSPRLQSYVDPDEDMIQPHKIDQLHDQVDSLLYSVLWLATVILMFIYIIYDGKITTIESLVMIGTYLVYLSHLLYSPQPPIIDIDEQLEHEPQSNLHYFVHAVVFLLGLVINSPLRYFNLSVLVYFKIPSVYVVMALVILSPSLYLSKTKYVVAVANSILVISYISSMVVKIIVNYGAILKITGFSLGYLIFSIANSLNDTVTNVTLSFINPDLGRNACLGTPVLLILLGLGVNCIKGIEFDGFKLGAMGLLGILVIVSGGYLVNWGRVTGVLLVSFWLMMELISIIKL</sequence>
<comment type="caution">
    <text evidence="1">The sequence shown here is derived from an EMBL/GenBank/DDBJ whole genome shotgun (WGS) entry which is preliminary data.</text>
</comment>
<organism evidence="1 2">
    <name type="scientific">[Candida] jaroonii</name>
    <dbReference type="NCBI Taxonomy" id="467808"/>
    <lineage>
        <taxon>Eukaryota</taxon>
        <taxon>Fungi</taxon>
        <taxon>Dikarya</taxon>
        <taxon>Ascomycota</taxon>
        <taxon>Saccharomycotina</taxon>
        <taxon>Pichiomycetes</taxon>
        <taxon>Debaryomycetaceae</taxon>
        <taxon>Yamadazyma</taxon>
    </lineage>
</organism>
<gene>
    <name evidence="1" type="ORF">CLIB1444_01S14730</name>
</gene>
<proteinExistence type="predicted"/>
<keyword evidence="2" id="KW-1185">Reference proteome</keyword>
<dbReference type="Proteomes" id="UP001152531">
    <property type="component" value="Unassembled WGS sequence"/>
</dbReference>
<evidence type="ECO:0000313" key="1">
    <source>
        <dbReference type="EMBL" id="CAH6718797.1"/>
    </source>
</evidence>